<feature type="domain" description="Cadherin" evidence="11">
    <location>
        <begin position="2047"/>
        <end position="2152"/>
    </location>
</feature>
<proteinExistence type="predicted"/>
<feature type="compositionally biased region" description="Pro residues" evidence="9">
    <location>
        <begin position="2514"/>
        <end position="2527"/>
    </location>
</feature>
<feature type="domain" description="Cadherin" evidence="11">
    <location>
        <begin position="1010"/>
        <end position="1116"/>
    </location>
</feature>
<protein>
    <submittedName>
        <fullName evidence="12">FAT4-like protein</fullName>
    </submittedName>
</protein>
<dbReference type="SMART" id="SM00112">
    <property type="entry name" value="CA"/>
    <property type="match status" value="21"/>
</dbReference>
<dbReference type="PROSITE" id="PS50268">
    <property type="entry name" value="CADHERIN_2"/>
    <property type="match status" value="20"/>
</dbReference>
<evidence type="ECO:0000256" key="9">
    <source>
        <dbReference type="SAM" id="MobiDB-lite"/>
    </source>
</evidence>
<feature type="domain" description="Cadherin" evidence="11">
    <location>
        <begin position="1265"/>
        <end position="1366"/>
    </location>
</feature>
<keyword evidence="4 8" id="KW-0106">Calcium</keyword>
<evidence type="ECO:0000256" key="8">
    <source>
        <dbReference type="PROSITE-ProRule" id="PRU00043"/>
    </source>
</evidence>
<feature type="domain" description="Cadherin" evidence="11">
    <location>
        <begin position="353"/>
        <end position="457"/>
    </location>
</feature>
<dbReference type="InterPro" id="IPR050971">
    <property type="entry name" value="Cadherin-domain_protein"/>
</dbReference>
<feature type="domain" description="Cadherin" evidence="11">
    <location>
        <begin position="1725"/>
        <end position="1831"/>
    </location>
</feature>
<feature type="domain" description="Cadherin" evidence="11">
    <location>
        <begin position="128"/>
        <end position="243"/>
    </location>
</feature>
<evidence type="ECO:0000256" key="4">
    <source>
        <dbReference type="ARBA" id="ARBA00022837"/>
    </source>
</evidence>
<keyword evidence="2 10" id="KW-0812">Transmembrane</keyword>
<dbReference type="CDD" id="cd11304">
    <property type="entry name" value="Cadherin_repeat"/>
    <property type="match status" value="18"/>
</dbReference>
<feature type="domain" description="Cadherin" evidence="11">
    <location>
        <begin position="28"/>
        <end position="118"/>
    </location>
</feature>
<sequence length="2642" mass="275845">MTLAATEAVTFTIGSQSPSTPTKFGISGSSISLLTVTDADGDALTITVAAGDDASNKFTFNSGNPKLIETSSNAIDYETLSGANYKYTLVVEATDGTNTGTATVIVTVTNVNEATPSFVTASFSPAYTSATTAYNIDETSAVGTSIVTVTASDADIGAAGEVEYSVGTITKSTGSATTGIFGVDPSSGVLSTIVTTLDCDTATGGLAYYDVTIIASDKGSPVNSATIQVRVGLVDVNDNTPTFAQNVYTVSIPETTAATTSLLTLTATDDDVTAAALTFTLETSSSPSAYASKFELDSTTTNQLNLLAAVDLDVGDASSYILVVSVADGGSPALTSTTSVIVTVTAVNDAAPSVTGATVAIDESTAVGGAVITVAATDADTGADGDLTFSISLGNSAGKFAIDPTTAAISVAGSLDYETTTQYLLTVKATDGGSTAQTGSATITVNINDISDQAPTCSTNSYQISIDEPGTVSSVNYVSLACTDTDAVDTLTYSIASGNTGTAFSISASGEITLASALDYDAGTQNFVLSVQVTDGTNTLTIPVTVDVNHVNEAAPSVTGNTVSYVSLACTDTDAVDTLTYSIASGNTGTTFSISASGEITLASALDYDAGTQNFALSVQVTDGTNTLTMPVAVDVNHVNEAAPSVTGNTVSIDESTVVGGAVTTVAATDADAGNDGDLTYSIILGNSAGKFDIDPTTGAIRVTGSLDYETTTQYLLTVQATDGGSPAQSGSATVTVNINDISDQAPTCSTNSYQISIDEPGTVSSVNYVSLACTDTDAVDTLTYSIASGNTGTTFSISASGEITLASALDYDAGTQNFALSVQVTDGTNTLTMPVAVDVNHVNEAAPSVTGNTVSIDESTVVGGAVTTVAATDADAGNDGDLTYSIILGNSAGKFDIDPTTGAIRVTGSLDYETTTQYLLTVQATDGGSPAQSGSATVTVNINDISDQAPTCSTNSYQISIDEPGTVSSVNYVSLACTDTDAVDTLTYSIASGNTGTTFSISASGEITLASGNTVSIDESTVVGGAVTTVAATDADAGNDGDLTYSIILGNSAGKFDIDPTTGAIRVTGSLDYETTTQYLLTVQATDGGSPAQTGSATVTYVSLACTDTDAVDTLTYSIASGNTGSKFNISPAGVITLASALDYDAGTQNFAVSVQVTDGTTTLTIPVTIVVNPVNEATPTFGADVDVTFAENTAVVSNSGSSKFSIDHKTGELSLAQMLDYETATNYVITVLAVDGGSPTPNTGTGTVTIQVSDVNDNVPTCSAYAHVLTVAEDTATTTAVISDLGCTDGDGTTPTYSIATQTPMNHFSIDTTGATPALVVGSALDFETNTAYNIEITVSDGSLSTIVHVDIEITDVNDGGPTFALATYSWTLSEDENIGASLLTVTATDPDLSTSEFGRLTFSITAGNSEKKFIINPQTGKVSLAGPLDYDSTTSYSLTLQVSEESGGNTDTATLDITVTNENDNIPSCTSEMTYTKVIAEEGTVNDVMYTMTCSDIDGDTLTYTIGSASGTTLSIAETEAVGTSVYQAAATDAETGGHGELRYYIGGGNTGDAFSIDPITGNMYVAQKLDYDAGTTSYSLTIKVEDMESSGTDTRTSSITLVVTITDDNDQTPIFTQNLYTANLDENVANPTTVLTVAATETDTGASGTITYSIKSGTGTSRFTIDETTGVISTNADIDFEVLSSYDLIVEAKDSGASPLSSTCYVRITIIDMNDNTPVFPGENIAVSISEATAPDTEVTVALATDSDSVYGNNNVIVYSFSTVQAKFKIHQNTGSITVKDTLDRETATSHTFIVFATDQGTNPQANTGSVTYTVYMDDENDNDPVVQSTPYDKTVAEDTPINTVVYTLTVTDNDENENAHLTYEITNGNTNSDFYIDSASGLIQFVNVLDRETTDLYKLEVTITDSGSAPRSTSVTATVTISDVNDNNPIFQPGGTDTYNFSISEHQPAATLVDLVDTTDADIDANGAVTYQIAYWIDGNSTHFDLDSSSGAITTEFNLDRETFDLYTFVARATDGGTNPLTATATVTIHILDYNDNKPTFTSILYTGTVIENTATGTSILTLVIDDIDILVNDDITLSITNDATADFYLATADDTFIISVETPIDRETIDYFNFTLTATDGGSPALSFTTSIEITVLDVNDNEPLFSPTFYSKEIAYNDGCQLTAATLTASDADIGVNKDFTFSVTQNDNPELFELNSVTGDITLIATAYPGTKYEFYASATDEGSPALTSTQGATVRIDAYNPDAVVLNYYMSISRATFLTMESTFFTLLTTVFQQTYSTSEVKRWCVAEISSSSCIVRSYVIKDNTADEFSELGNDKVFLSVDEAYTIAALDDVGTPAGDITGPSWTTFGIYKVEKYVTPEVEISWIRTTAGIVTVSLACGGAFILLLAGTAVAVYKYRHRKRTPISRAEETENRVDRRKPARRPKEKPMFQASPSEGLVKPYDKANLPPAIVALPLPNSQPQTARTRGPAPRPPRQREMKLHSANSDWDEPPQFTHGRLNHESPHPVPKPPVYEPPASPSRALLYTPPRNQITPVEIHIDTPPPSVTPPPIRKPDLVNTRNLPLQTDIKQPTPFIDDAPSFKTPPAKEPFIDKNYVVTNRKFDGRAIDPVSGRMFEFNTKTNERRFLTPEPKN</sequence>
<dbReference type="PROSITE" id="PS00232">
    <property type="entry name" value="CADHERIN_1"/>
    <property type="match status" value="5"/>
</dbReference>
<evidence type="ECO:0000313" key="13">
    <source>
        <dbReference type="Proteomes" id="UP001164746"/>
    </source>
</evidence>
<feature type="region of interest" description="Disordered" evidence="9">
    <location>
        <begin position="2415"/>
        <end position="2533"/>
    </location>
</feature>
<feature type="domain" description="Cadherin" evidence="11">
    <location>
        <begin position="1832"/>
        <end position="1936"/>
    </location>
</feature>
<feature type="transmembrane region" description="Helical" evidence="10">
    <location>
        <begin position="2379"/>
        <end position="2404"/>
    </location>
</feature>
<feature type="domain" description="Cadherin" evidence="11">
    <location>
        <begin position="750"/>
        <end position="850"/>
    </location>
</feature>
<keyword evidence="3" id="KW-0677">Repeat</keyword>
<feature type="compositionally biased region" description="Basic residues" evidence="9">
    <location>
        <begin position="2425"/>
        <end position="2434"/>
    </location>
</feature>
<evidence type="ECO:0000256" key="7">
    <source>
        <dbReference type="ARBA" id="ARBA00023136"/>
    </source>
</evidence>
<feature type="domain" description="Cadherin" evidence="11">
    <location>
        <begin position="458"/>
        <end position="558"/>
    </location>
</feature>
<dbReference type="SUPFAM" id="SSF49313">
    <property type="entry name" value="Cadherin-like"/>
    <property type="match status" value="21"/>
</dbReference>
<dbReference type="InterPro" id="IPR015919">
    <property type="entry name" value="Cadherin-like_sf"/>
</dbReference>
<feature type="domain" description="Cadherin" evidence="11">
    <location>
        <begin position="244"/>
        <end position="354"/>
    </location>
</feature>
<evidence type="ECO:0000259" key="11">
    <source>
        <dbReference type="PROSITE" id="PS50268"/>
    </source>
</evidence>
<feature type="domain" description="Cadherin" evidence="11">
    <location>
        <begin position="1511"/>
        <end position="1619"/>
    </location>
</feature>
<dbReference type="InterPro" id="IPR020894">
    <property type="entry name" value="Cadherin_CS"/>
</dbReference>
<feature type="domain" description="Cadherin" evidence="11">
    <location>
        <begin position="1940"/>
        <end position="2046"/>
    </location>
</feature>
<evidence type="ECO:0000256" key="1">
    <source>
        <dbReference type="ARBA" id="ARBA00004370"/>
    </source>
</evidence>
<dbReference type="InterPro" id="IPR002126">
    <property type="entry name" value="Cadherin-like_dom"/>
</dbReference>
<dbReference type="Proteomes" id="UP001164746">
    <property type="component" value="Chromosome 14"/>
</dbReference>
<feature type="domain" description="Cadherin" evidence="11">
    <location>
        <begin position="1620"/>
        <end position="1724"/>
    </location>
</feature>
<feature type="domain" description="Cadherin" evidence="11">
    <location>
        <begin position="1367"/>
        <end position="1472"/>
    </location>
</feature>
<evidence type="ECO:0000256" key="6">
    <source>
        <dbReference type="ARBA" id="ARBA00022989"/>
    </source>
</evidence>
<evidence type="ECO:0000313" key="12">
    <source>
        <dbReference type="EMBL" id="WAR26920.1"/>
    </source>
</evidence>
<feature type="domain" description="Cadherin" evidence="11">
    <location>
        <begin position="2153"/>
        <end position="2255"/>
    </location>
</feature>
<keyword evidence="6 10" id="KW-1133">Transmembrane helix</keyword>
<dbReference type="PANTHER" id="PTHR24025">
    <property type="entry name" value="DESMOGLEIN FAMILY MEMBER"/>
    <property type="match status" value="1"/>
</dbReference>
<organism evidence="12 13">
    <name type="scientific">Mya arenaria</name>
    <name type="common">Soft-shell clam</name>
    <dbReference type="NCBI Taxonomy" id="6604"/>
    <lineage>
        <taxon>Eukaryota</taxon>
        <taxon>Metazoa</taxon>
        <taxon>Spiralia</taxon>
        <taxon>Lophotrochozoa</taxon>
        <taxon>Mollusca</taxon>
        <taxon>Bivalvia</taxon>
        <taxon>Autobranchia</taxon>
        <taxon>Heteroconchia</taxon>
        <taxon>Euheterodonta</taxon>
        <taxon>Imparidentia</taxon>
        <taxon>Neoheterodontei</taxon>
        <taxon>Myida</taxon>
        <taxon>Myoidea</taxon>
        <taxon>Myidae</taxon>
        <taxon>Mya</taxon>
    </lineage>
</organism>
<keyword evidence="13" id="KW-1185">Reference proteome</keyword>
<evidence type="ECO:0000256" key="3">
    <source>
        <dbReference type="ARBA" id="ARBA00022737"/>
    </source>
</evidence>
<dbReference type="PANTHER" id="PTHR24025:SF23">
    <property type="entry name" value="NEURAL-CADHERIN"/>
    <property type="match status" value="1"/>
</dbReference>
<dbReference type="EMBL" id="CP111025">
    <property type="protein sequence ID" value="WAR26920.1"/>
    <property type="molecule type" value="Genomic_DNA"/>
</dbReference>
<dbReference type="Gene3D" id="2.60.40.60">
    <property type="entry name" value="Cadherins"/>
    <property type="match status" value="22"/>
</dbReference>
<name>A0ABY7FXI8_MYAAR</name>
<evidence type="ECO:0000256" key="10">
    <source>
        <dbReference type="SAM" id="Phobius"/>
    </source>
</evidence>
<gene>
    <name evidence="12" type="ORF">MAR_012624</name>
</gene>
<keyword evidence="5" id="KW-0130">Cell adhesion</keyword>
<feature type="domain" description="Cadherin" evidence="11">
    <location>
        <begin position="645"/>
        <end position="749"/>
    </location>
</feature>
<keyword evidence="7 10" id="KW-0472">Membrane</keyword>
<reference evidence="12" key="1">
    <citation type="submission" date="2022-11" db="EMBL/GenBank/DDBJ databases">
        <title>Centuries of genome instability and evolution in soft-shell clam transmissible cancer (bioRxiv).</title>
        <authorList>
            <person name="Hart S.F.M."/>
            <person name="Yonemitsu M.A."/>
            <person name="Giersch R.M."/>
            <person name="Beal B.F."/>
            <person name="Arriagada G."/>
            <person name="Davis B.W."/>
            <person name="Ostrander E.A."/>
            <person name="Goff S.P."/>
            <person name="Metzger M.J."/>
        </authorList>
    </citation>
    <scope>NUCLEOTIDE SEQUENCE</scope>
    <source>
        <strain evidence="12">MELC-2E11</strain>
        <tissue evidence="12">Siphon/mantle</tissue>
    </source>
</reference>
<dbReference type="Pfam" id="PF00028">
    <property type="entry name" value="Cadherin"/>
    <property type="match status" value="15"/>
</dbReference>
<evidence type="ECO:0000256" key="2">
    <source>
        <dbReference type="ARBA" id="ARBA00022692"/>
    </source>
</evidence>
<feature type="domain" description="Cadherin" evidence="11">
    <location>
        <begin position="560"/>
        <end position="646"/>
    </location>
</feature>
<comment type="subcellular location">
    <subcellularLocation>
        <location evidence="1">Membrane</location>
    </subcellularLocation>
</comment>
<evidence type="ECO:0000256" key="5">
    <source>
        <dbReference type="ARBA" id="ARBA00022889"/>
    </source>
</evidence>
<feature type="domain" description="Cadherin" evidence="11">
    <location>
        <begin position="849"/>
        <end position="953"/>
    </location>
</feature>
<accession>A0ABY7FXI8</accession>
<dbReference type="PRINTS" id="PR00205">
    <property type="entry name" value="CADHERIN"/>
</dbReference>
<feature type="domain" description="Cadherin" evidence="11">
    <location>
        <begin position="1141"/>
        <end position="1264"/>
    </location>
</feature>